<dbReference type="VEuPathDB" id="FungiDB:TREMEDRAFT_62025"/>
<dbReference type="GO" id="GO:0032040">
    <property type="term" value="C:small-subunit processome"/>
    <property type="evidence" value="ECO:0007669"/>
    <property type="project" value="InterPro"/>
</dbReference>
<evidence type="ECO:0000256" key="5">
    <source>
        <dbReference type="SAM" id="MobiDB-lite"/>
    </source>
</evidence>
<feature type="compositionally biased region" description="Acidic residues" evidence="5">
    <location>
        <begin position="162"/>
        <end position="208"/>
    </location>
</feature>
<dbReference type="EMBL" id="SDIL01000024">
    <property type="protein sequence ID" value="RXK39975.1"/>
    <property type="molecule type" value="Genomic_DNA"/>
</dbReference>
<comment type="subcellular location">
    <subcellularLocation>
        <location evidence="1">Nucleus</location>
        <location evidence="1">Nucleolus</location>
    </subcellularLocation>
</comment>
<dbReference type="FunCoup" id="A0A4Q1BPX3">
    <property type="interactions" value="405"/>
</dbReference>
<feature type="compositionally biased region" description="Low complexity" evidence="5">
    <location>
        <begin position="307"/>
        <end position="321"/>
    </location>
</feature>
<feature type="coiled-coil region" evidence="4">
    <location>
        <begin position="432"/>
        <end position="474"/>
    </location>
</feature>
<dbReference type="OMA" id="QVIEPMD"/>
<feature type="compositionally biased region" description="Polar residues" evidence="5">
    <location>
        <begin position="788"/>
        <end position="802"/>
    </location>
</feature>
<sequence length="1040" mass="116517">MARKTTKTPFTSQTLTHSKSKPKSSKKLNPTELYTYLPSLPKRHRTSAQTLSLSREESAAHEKDVRRGGKGKKRDEEDDGEEKMKDRIAKVAMMIASEETGVVEDESEVESDDAWDEGDEDRWGDMLRDMRGKSGDGRSGKGEKGDKKEEKRKRVKPIEVNLDSDDEQQLDDSEMEDEGSDEEYDFEQDEEEVDENEEEEEDEDEDEEPTKVSVPRKPKVTFQDDVVDEVSDQVDDESAMEDDSEGEDSSQVSDPSLPSDISDDEDDPSQLASLNAFVDSLTSVDPSMTEGKTSSDASKIKPKRRLLPSLPSTSSAPLSGKLDLSSLVSSHPSLSSSTAALLKKDKNITTTSILKSGVVSAPLPTVVKERLDREAAYEQTRQEGYKWSGVMRRIKQADHLSFPLQASDRGGVKTPGQVLASFKPETKLESAIQNLLDKANLTDKSMEKQEDEMLKGQEMTLEEIAERRQNLRHQRELMFRAESRAKRVAKIKSKTFRKLARKREGKLSSQIEVDEEEQREKLERLRAKERATLRHGAQTKWAKGVGGAGEVEDRRKAKEEMLDLKERLKSKIMGGDHSDSSSDDDDNDNDEQEEGIKRKAFDQLDKLDEKENDEEQGGLLGMAFMKKAQERRLRLAREEEEGLKRDIEMFGRDGDGEDQDEDEDEEMGQVWKQGEGRMTFAGPTVTSTSKSDSTSIPTSASTTLPDVSTLPSKPSIPFTEHNPWLSNTSLIGPSKKRNVLSGSEDKGTKRQRKLDKEAKEMEDETVEIDLNFIRSIPLHQKAGGVHGSSKSTTGPKSLSTVSVDGLREESTEGIVQTNAGFGQNRAKNVSTSTVRAGDDDKRKTGKSNKKSNDGTGTNEKNKELEEETESETEDEDEQDLLPINDNSVKPFKQRDLVAEAFAGDNVLEEFQSEKEKQIELDGPKVEDTSLPGWGSWSGRGLKKRTTTNPKFLITKPGISPNQRKDFSRSNVIITERTEKKSQGFLTKDLPFPYTNTGQYEASFSVPVGSEWNSRKVYQRETMPRVVKKPGAIIEPIRRLF</sequence>
<organism evidence="6 7">
    <name type="scientific">Tremella mesenterica</name>
    <name type="common">Jelly fungus</name>
    <dbReference type="NCBI Taxonomy" id="5217"/>
    <lineage>
        <taxon>Eukaryota</taxon>
        <taxon>Fungi</taxon>
        <taxon>Dikarya</taxon>
        <taxon>Basidiomycota</taxon>
        <taxon>Agaricomycotina</taxon>
        <taxon>Tremellomycetes</taxon>
        <taxon>Tremellales</taxon>
        <taxon>Tremellaceae</taxon>
        <taxon>Tremella</taxon>
    </lineage>
</organism>
<dbReference type="Pfam" id="PF04615">
    <property type="entry name" value="Utp14"/>
    <property type="match status" value="1"/>
</dbReference>
<feature type="compositionally biased region" description="Basic and acidic residues" evidence="5">
    <location>
        <begin position="551"/>
        <end position="580"/>
    </location>
</feature>
<feature type="compositionally biased region" description="Polar residues" evidence="5">
    <location>
        <begin position="7"/>
        <end position="17"/>
    </location>
</feature>
<feature type="compositionally biased region" description="Polar residues" evidence="5">
    <location>
        <begin position="280"/>
        <end position="297"/>
    </location>
</feature>
<keyword evidence="3" id="KW-0539">Nucleus</keyword>
<feature type="compositionally biased region" description="Basic and acidic residues" evidence="5">
    <location>
        <begin position="121"/>
        <end position="149"/>
    </location>
</feature>
<evidence type="ECO:0000256" key="4">
    <source>
        <dbReference type="SAM" id="Coils"/>
    </source>
</evidence>
<evidence type="ECO:0000256" key="1">
    <source>
        <dbReference type="ARBA" id="ARBA00004604"/>
    </source>
</evidence>
<feature type="region of interest" description="Disordered" evidence="5">
    <location>
        <begin position="781"/>
        <end position="887"/>
    </location>
</feature>
<evidence type="ECO:0000313" key="6">
    <source>
        <dbReference type="EMBL" id="RXK39975.1"/>
    </source>
</evidence>
<feature type="compositionally biased region" description="Acidic residues" evidence="5">
    <location>
        <begin position="581"/>
        <end position="593"/>
    </location>
</feature>
<protein>
    <recommendedName>
        <fullName evidence="8">U3 small nucleolar RNA-associated protein 14</fullName>
    </recommendedName>
</protein>
<feature type="region of interest" description="Disordered" evidence="5">
    <location>
        <begin position="637"/>
        <end position="766"/>
    </location>
</feature>
<keyword evidence="2" id="KW-0597">Phosphoprotein</keyword>
<feature type="compositionally biased region" description="Low complexity" evidence="5">
    <location>
        <begin position="684"/>
        <end position="703"/>
    </location>
</feature>
<feature type="compositionally biased region" description="Polar residues" evidence="5">
    <location>
        <begin position="813"/>
        <end position="834"/>
    </location>
</feature>
<dbReference type="AlphaFoldDB" id="A0A4Q1BPX3"/>
<dbReference type="STRING" id="5217.A0A4Q1BPX3"/>
<name>A0A4Q1BPX3_TREME</name>
<proteinExistence type="predicted"/>
<evidence type="ECO:0000313" key="7">
    <source>
        <dbReference type="Proteomes" id="UP000289152"/>
    </source>
</evidence>
<feature type="region of interest" description="Disordered" evidence="5">
    <location>
        <begin position="531"/>
        <end position="624"/>
    </location>
</feature>
<feature type="compositionally biased region" description="Basic and acidic residues" evidence="5">
    <location>
        <begin position="637"/>
        <end position="654"/>
    </location>
</feature>
<feature type="compositionally biased region" description="Acidic residues" evidence="5">
    <location>
        <begin position="225"/>
        <end position="248"/>
    </location>
</feature>
<dbReference type="OrthoDB" id="277439at2759"/>
<dbReference type="InterPro" id="IPR006709">
    <property type="entry name" value="SSU_processome_Utp14"/>
</dbReference>
<dbReference type="PANTHER" id="PTHR14150:SF12">
    <property type="entry name" value="U3 SMALL NUCLEOLAR RNA-ASSOCIATED PROTEIN 14 HOMOLOG A"/>
    <property type="match status" value="1"/>
</dbReference>
<reference evidence="6 7" key="1">
    <citation type="submission" date="2016-06" db="EMBL/GenBank/DDBJ databases">
        <title>Evolution of pathogenesis and genome organization in the Tremellales.</title>
        <authorList>
            <person name="Cuomo C."/>
            <person name="Litvintseva A."/>
            <person name="Heitman J."/>
            <person name="Chen Y."/>
            <person name="Sun S."/>
            <person name="Springer D."/>
            <person name="Dromer F."/>
            <person name="Young S."/>
            <person name="Zeng Q."/>
            <person name="Chapman S."/>
            <person name="Gujja S."/>
            <person name="Saif S."/>
            <person name="Birren B."/>
        </authorList>
    </citation>
    <scope>NUCLEOTIDE SEQUENCE [LARGE SCALE GENOMIC DNA]</scope>
    <source>
        <strain evidence="6 7">ATCC 28783</strain>
    </source>
</reference>
<feature type="compositionally biased region" description="Basic and acidic residues" evidence="5">
    <location>
        <begin position="743"/>
        <end position="759"/>
    </location>
</feature>
<feature type="region of interest" description="Disordered" evidence="5">
    <location>
        <begin position="1"/>
        <end position="321"/>
    </location>
</feature>
<gene>
    <name evidence="6" type="ORF">M231_02770</name>
</gene>
<feature type="compositionally biased region" description="Acidic residues" evidence="5">
    <location>
        <begin position="101"/>
        <end position="120"/>
    </location>
</feature>
<dbReference type="GO" id="GO:0006364">
    <property type="term" value="P:rRNA processing"/>
    <property type="evidence" value="ECO:0007669"/>
    <property type="project" value="InterPro"/>
</dbReference>
<feature type="compositionally biased region" description="Acidic residues" evidence="5">
    <location>
        <begin position="864"/>
        <end position="879"/>
    </location>
</feature>
<keyword evidence="7" id="KW-1185">Reference proteome</keyword>
<comment type="caution">
    <text evidence="6">The sequence shown here is derived from an EMBL/GenBank/DDBJ whole genome shotgun (WGS) entry which is preliminary data.</text>
</comment>
<dbReference type="Proteomes" id="UP000289152">
    <property type="component" value="Unassembled WGS sequence"/>
</dbReference>
<evidence type="ECO:0000256" key="3">
    <source>
        <dbReference type="ARBA" id="ARBA00023242"/>
    </source>
</evidence>
<dbReference type="InParanoid" id="A0A4Q1BPX3"/>
<dbReference type="PANTHER" id="PTHR14150">
    <property type="entry name" value="U3 SMALL NUCLEOLAR RNA-ASSOCIATED PROTEIN 14"/>
    <property type="match status" value="1"/>
</dbReference>
<feature type="compositionally biased region" description="Basic and acidic residues" evidence="5">
    <location>
        <begin position="594"/>
        <end position="609"/>
    </location>
</feature>
<keyword evidence="4" id="KW-0175">Coiled coil</keyword>
<feature type="region of interest" description="Disordered" evidence="5">
    <location>
        <begin position="920"/>
        <end position="941"/>
    </location>
</feature>
<feature type="compositionally biased region" description="Basic and acidic residues" evidence="5">
    <location>
        <begin position="54"/>
        <end position="67"/>
    </location>
</feature>
<feature type="compositionally biased region" description="Acidic residues" evidence="5">
    <location>
        <begin position="655"/>
        <end position="667"/>
    </location>
</feature>
<evidence type="ECO:0000256" key="2">
    <source>
        <dbReference type="ARBA" id="ARBA00022553"/>
    </source>
</evidence>
<evidence type="ECO:0008006" key="8">
    <source>
        <dbReference type="Google" id="ProtNLM"/>
    </source>
</evidence>
<accession>A0A4Q1BPX3</accession>